<dbReference type="InterPro" id="IPR003378">
    <property type="entry name" value="Fringe-like_glycosylTrfase"/>
</dbReference>
<reference evidence="12" key="1">
    <citation type="submission" date="2023-03" db="EMBL/GenBank/DDBJ databases">
        <authorList>
            <person name="Steffen K."/>
            <person name="Cardenas P."/>
        </authorList>
    </citation>
    <scope>NUCLEOTIDE SEQUENCE</scope>
</reference>
<dbReference type="GO" id="GO:0012505">
    <property type="term" value="C:endomembrane system"/>
    <property type="evidence" value="ECO:0007669"/>
    <property type="project" value="UniProtKB-SubCell"/>
</dbReference>
<proteinExistence type="inferred from homology"/>
<evidence type="ECO:0000256" key="5">
    <source>
        <dbReference type="ARBA" id="ARBA00022692"/>
    </source>
</evidence>
<accession>A0AA35WI01</accession>
<keyword evidence="8" id="KW-0472">Membrane</keyword>
<evidence type="ECO:0000256" key="4">
    <source>
        <dbReference type="ARBA" id="ARBA00022679"/>
    </source>
</evidence>
<protein>
    <submittedName>
        <fullName evidence="12">Beta-1,3-N-acetylglucosaminyltransferase lunatic fringe</fullName>
    </submittedName>
</protein>
<sequence>MCVVSYIANALLNVFLLVSHSAASQALNTNSSTSLGEWKVFRWFCSFDDDEYLNVVNLFKELKKYDSSADYYVGHWLTKHGKKPKRIGWFKFFPEAKRTRYFYATGASYCVSSGLMKKVKKYFRGQLFPVTCRKIGLTDDYTVGSVIGGVLGVNLTEVPSMLSQGEDFTHFNITQLKNMITISSKLHASNRVKIPRSAFSNAEDPTRFYRTTVSCIQSQLCTTKLCHVYKSQISHV</sequence>
<evidence type="ECO:0000256" key="9">
    <source>
        <dbReference type="ARBA" id="ARBA00037847"/>
    </source>
</evidence>
<evidence type="ECO:0000313" key="13">
    <source>
        <dbReference type="Proteomes" id="UP001174909"/>
    </source>
</evidence>
<dbReference type="Proteomes" id="UP001174909">
    <property type="component" value="Unassembled WGS sequence"/>
</dbReference>
<keyword evidence="10" id="KW-0732">Signal</keyword>
<feature type="signal peptide" evidence="10">
    <location>
        <begin position="1"/>
        <end position="26"/>
    </location>
</feature>
<dbReference type="AlphaFoldDB" id="A0AA35WI01"/>
<comment type="caution">
    <text evidence="12">The sequence shown here is derived from an EMBL/GenBank/DDBJ whole genome shotgun (WGS) entry which is preliminary data.</text>
</comment>
<keyword evidence="7" id="KW-1133">Transmembrane helix</keyword>
<evidence type="ECO:0000256" key="8">
    <source>
        <dbReference type="ARBA" id="ARBA00023136"/>
    </source>
</evidence>
<keyword evidence="5" id="KW-0812">Transmembrane</keyword>
<name>A0AA35WI01_GEOBA</name>
<feature type="domain" description="Fringe-like glycosyltransferase" evidence="11">
    <location>
        <begin position="32"/>
        <end position="207"/>
    </location>
</feature>
<feature type="chain" id="PRO_5041350478" evidence="10">
    <location>
        <begin position="27"/>
        <end position="236"/>
    </location>
</feature>
<comment type="subcellular location">
    <subcellularLocation>
        <location evidence="9">Endomembrane system</location>
        <topology evidence="9">Single-pass membrane protein</topology>
    </subcellularLocation>
    <subcellularLocation>
        <location evidence="1">Membrane</location>
        <topology evidence="1">Single-pass type II membrane protein</topology>
    </subcellularLocation>
</comment>
<dbReference type="PANTHER" id="PTHR10811">
    <property type="entry name" value="FRINGE-RELATED"/>
    <property type="match status" value="1"/>
</dbReference>
<dbReference type="Pfam" id="PF02434">
    <property type="entry name" value="Fringe"/>
    <property type="match status" value="1"/>
</dbReference>
<dbReference type="GO" id="GO:0016757">
    <property type="term" value="F:glycosyltransferase activity"/>
    <property type="evidence" value="ECO:0007669"/>
    <property type="project" value="UniProtKB-KW"/>
</dbReference>
<evidence type="ECO:0000256" key="7">
    <source>
        <dbReference type="ARBA" id="ARBA00022989"/>
    </source>
</evidence>
<evidence type="ECO:0000256" key="10">
    <source>
        <dbReference type="SAM" id="SignalP"/>
    </source>
</evidence>
<evidence type="ECO:0000313" key="12">
    <source>
        <dbReference type="EMBL" id="CAI8015025.1"/>
    </source>
</evidence>
<evidence type="ECO:0000256" key="1">
    <source>
        <dbReference type="ARBA" id="ARBA00004606"/>
    </source>
</evidence>
<keyword evidence="13" id="KW-1185">Reference proteome</keyword>
<dbReference type="Gene3D" id="3.90.550.50">
    <property type="match status" value="1"/>
</dbReference>
<evidence type="ECO:0000256" key="6">
    <source>
        <dbReference type="ARBA" id="ARBA00022968"/>
    </source>
</evidence>
<keyword evidence="3" id="KW-0328">Glycosyltransferase</keyword>
<organism evidence="12 13">
    <name type="scientific">Geodia barretti</name>
    <name type="common">Barrett's horny sponge</name>
    <dbReference type="NCBI Taxonomy" id="519541"/>
    <lineage>
        <taxon>Eukaryota</taxon>
        <taxon>Metazoa</taxon>
        <taxon>Porifera</taxon>
        <taxon>Demospongiae</taxon>
        <taxon>Heteroscleromorpha</taxon>
        <taxon>Tetractinellida</taxon>
        <taxon>Astrophorina</taxon>
        <taxon>Geodiidae</taxon>
        <taxon>Geodia</taxon>
    </lineage>
</organism>
<dbReference type="GO" id="GO:0016020">
    <property type="term" value="C:membrane"/>
    <property type="evidence" value="ECO:0007669"/>
    <property type="project" value="UniProtKB-SubCell"/>
</dbReference>
<dbReference type="EMBL" id="CASHTH010001414">
    <property type="protein sequence ID" value="CAI8015025.1"/>
    <property type="molecule type" value="Genomic_DNA"/>
</dbReference>
<comment type="similarity">
    <text evidence="2">Belongs to the glycosyltransferase 31 family.</text>
</comment>
<gene>
    <name evidence="12" type="ORF">GBAR_LOCUS9361</name>
</gene>
<evidence type="ECO:0000256" key="2">
    <source>
        <dbReference type="ARBA" id="ARBA00008661"/>
    </source>
</evidence>
<keyword evidence="6" id="KW-0735">Signal-anchor</keyword>
<keyword evidence="4" id="KW-0808">Transferase</keyword>
<evidence type="ECO:0000256" key="3">
    <source>
        <dbReference type="ARBA" id="ARBA00022676"/>
    </source>
</evidence>
<evidence type="ECO:0000259" key="11">
    <source>
        <dbReference type="Pfam" id="PF02434"/>
    </source>
</evidence>